<accession>A0A2A9CX60</accession>
<dbReference type="HAMAP" id="MF_00265">
    <property type="entry name" value="VapC_Nob1"/>
    <property type="match status" value="1"/>
</dbReference>
<dbReference type="EMBL" id="PDJD01000001">
    <property type="protein sequence ID" value="PFG19027.1"/>
    <property type="molecule type" value="Genomic_DNA"/>
</dbReference>
<keyword evidence="3 6" id="KW-0479">Metal-binding</keyword>
<evidence type="ECO:0000256" key="3">
    <source>
        <dbReference type="ARBA" id="ARBA00022723"/>
    </source>
</evidence>
<comment type="caution">
    <text evidence="8">The sequence shown here is derived from an EMBL/GenBank/DDBJ whole genome shotgun (WGS) entry which is preliminary data.</text>
</comment>
<evidence type="ECO:0000256" key="6">
    <source>
        <dbReference type="HAMAP-Rule" id="MF_00265"/>
    </source>
</evidence>
<dbReference type="InterPro" id="IPR022907">
    <property type="entry name" value="VapC_family"/>
</dbReference>
<dbReference type="SUPFAM" id="SSF88723">
    <property type="entry name" value="PIN domain-like"/>
    <property type="match status" value="1"/>
</dbReference>
<name>A0A2A9CX60_9MICO</name>
<protein>
    <recommendedName>
        <fullName evidence="6">Ribonuclease VapC</fullName>
        <shortName evidence="6">RNase VapC</shortName>
        <ecNumber evidence="6">3.1.-.-</ecNumber>
    </recommendedName>
    <alternativeName>
        <fullName evidence="6">Toxin VapC</fullName>
    </alternativeName>
</protein>
<organism evidence="8 9">
    <name type="scientific">Serinibacter salmoneus</name>
    <dbReference type="NCBI Taxonomy" id="556530"/>
    <lineage>
        <taxon>Bacteria</taxon>
        <taxon>Bacillati</taxon>
        <taxon>Actinomycetota</taxon>
        <taxon>Actinomycetes</taxon>
        <taxon>Micrococcales</taxon>
        <taxon>Beutenbergiaceae</taxon>
        <taxon>Serinibacter</taxon>
    </lineage>
</organism>
<feature type="domain" description="PIN" evidence="7">
    <location>
        <begin position="12"/>
        <end position="143"/>
    </location>
</feature>
<dbReference type="GO" id="GO:0045926">
    <property type="term" value="P:negative regulation of growth"/>
    <property type="evidence" value="ECO:0007669"/>
    <property type="project" value="UniProtKB-ARBA"/>
</dbReference>
<dbReference type="GO" id="GO:0000287">
    <property type="term" value="F:magnesium ion binding"/>
    <property type="evidence" value="ECO:0007669"/>
    <property type="project" value="UniProtKB-UniRule"/>
</dbReference>
<evidence type="ECO:0000256" key="1">
    <source>
        <dbReference type="ARBA" id="ARBA00022649"/>
    </source>
</evidence>
<dbReference type="NCBIfam" id="TIGR00028">
    <property type="entry name" value="Mtu_PIN_fam"/>
    <property type="match status" value="1"/>
</dbReference>
<evidence type="ECO:0000256" key="5">
    <source>
        <dbReference type="ARBA" id="ARBA00022842"/>
    </source>
</evidence>
<evidence type="ECO:0000313" key="8">
    <source>
        <dbReference type="EMBL" id="PFG19027.1"/>
    </source>
</evidence>
<comment type="function">
    <text evidence="6">Toxic component of a toxin-antitoxin (TA) system. An RNase.</text>
</comment>
<feature type="binding site" evidence="6">
    <location>
        <position position="118"/>
    </location>
    <ligand>
        <name>Mg(2+)</name>
        <dbReference type="ChEBI" id="CHEBI:18420"/>
    </ligand>
</feature>
<dbReference type="RefSeq" id="WP_245866629.1">
    <property type="nucleotide sequence ID" value="NZ_PDJD01000001.1"/>
</dbReference>
<dbReference type="GO" id="GO:0016788">
    <property type="term" value="F:hydrolase activity, acting on ester bonds"/>
    <property type="evidence" value="ECO:0007669"/>
    <property type="project" value="InterPro"/>
</dbReference>
<proteinExistence type="inferred from homology"/>
<dbReference type="Proteomes" id="UP000224915">
    <property type="component" value="Unassembled WGS sequence"/>
</dbReference>
<feature type="binding site" evidence="6">
    <location>
        <position position="14"/>
    </location>
    <ligand>
        <name>Mg(2+)</name>
        <dbReference type="ChEBI" id="CHEBI:18420"/>
    </ligand>
</feature>
<keyword evidence="9" id="KW-1185">Reference proteome</keyword>
<comment type="cofactor">
    <cofactor evidence="6">
        <name>Mg(2+)</name>
        <dbReference type="ChEBI" id="CHEBI:18420"/>
    </cofactor>
</comment>
<dbReference type="Gene3D" id="3.40.50.1010">
    <property type="entry name" value="5'-nuclease"/>
    <property type="match status" value="1"/>
</dbReference>
<dbReference type="EC" id="3.1.-.-" evidence="6"/>
<evidence type="ECO:0000313" key="9">
    <source>
        <dbReference type="Proteomes" id="UP000224915"/>
    </source>
</evidence>
<dbReference type="GO" id="GO:0004540">
    <property type="term" value="F:RNA nuclease activity"/>
    <property type="evidence" value="ECO:0007669"/>
    <property type="project" value="InterPro"/>
</dbReference>
<evidence type="ECO:0000256" key="2">
    <source>
        <dbReference type="ARBA" id="ARBA00022722"/>
    </source>
</evidence>
<dbReference type="InterPro" id="IPR029060">
    <property type="entry name" value="PIN-like_dom_sf"/>
</dbReference>
<dbReference type="Pfam" id="PF01850">
    <property type="entry name" value="PIN"/>
    <property type="match status" value="1"/>
</dbReference>
<keyword evidence="4 6" id="KW-0378">Hydrolase</keyword>
<keyword evidence="1 6" id="KW-1277">Toxin-antitoxin system</keyword>
<dbReference type="AlphaFoldDB" id="A0A2A9CX60"/>
<reference evidence="8 9" key="1">
    <citation type="submission" date="2017-10" db="EMBL/GenBank/DDBJ databases">
        <title>Sequencing the genomes of 1000 actinobacteria strains.</title>
        <authorList>
            <person name="Klenk H.-P."/>
        </authorList>
    </citation>
    <scope>NUCLEOTIDE SEQUENCE [LARGE SCALE GENOMIC DNA]</scope>
    <source>
        <strain evidence="8 9">DSM 21801</strain>
    </source>
</reference>
<dbReference type="InterPro" id="IPR002716">
    <property type="entry name" value="PIN_dom"/>
</dbReference>
<keyword evidence="6" id="KW-0800">Toxin</keyword>
<evidence type="ECO:0000256" key="4">
    <source>
        <dbReference type="ARBA" id="ARBA00022801"/>
    </source>
</evidence>
<keyword evidence="5 6" id="KW-0460">Magnesium</keyword>
<dbReference type="GO" id="GO:0090729">
    <property type="term" value="F:toxin activity"/>
    <property type="evidence" value="ECO:0007669"/>
    <property type="project" value="UniProtKB-KW"/>
</dbReference>
<keyword evidence="2 6" id="KW-0540">Nuclease</keyword>
<comment type="similarity">
    <text evidence="6">Belongs to the PINc/VapC protein family.</text>
</comment>
<gene>
    <name evidence="6" type="primary">vapC</name>
    <name evidence="8" type="ORF">ATL40_0581</name>
</gene>
<sequence>MTQRTAGGAPSLVDANVLIYAVDTASTHHSRAKSWIDEALAGTQTVLMPWVSLLAFVRLTTHPRIFERPLTPETALGIVEGWLGCDNVVAPEPDTRHVRRLTDLLAATGGRGGNLVNDAHLAALAVQWGARVVTFDSDFGRFPGVHWFSPA</sequence>
<evidence type="ECO:0000259" key="7">
    <source>
        <dbReference type="Pfam" id="PF01850"/>
    </source>
</evidence>
<dbReference type="InterPro" id="IPR006226">
    <property type="entry name" value="Mtu_PIN"/>
</dbReference>